<dbReference type="Gene3D" id="1.20.58.1000">
    <property type="entry name" value="Metal-sensitive repressor, helix protomer"/>
    <property type="match status" value="1"/>
</dbReference>
<dbReference type="InterPro" id="IPR003735">
    <property type="entry name" value="Metal_Tscrpt_repr"/>
</dbReference>
<protein>
    <submittedName>
        <fullName evidence="1">Metal-sensitive transcriptional regulator</fullName>
    </submittedName>
</protein>
<dbReference type="GO" id="GO:0046872">
    <property type="term" value="F:metal ion binding"/>
    <property type="evidence" value="ECO:0007669"/>
    <property type="project" value="InterPro"/>
</dbReference>
<dbReference type="GO" id="GO:0045892">
    <property type="term" value="P:negative regulation of DNA-templated transcription"/>
    <property type="evidence" value="ECO:0007669"/>
    <property type="project" value="UniProtKB-ARBA"/>
</dbReference>
<dbReference type="CDD" id="cd10155">
    <property type="entry name" value="BsYrkD-like_DUF156"/>
    <property type="match status" value="1"/>
</dbReference>
<keyword evidence="2" id="KW-1185">Reference proteome</keyword>
<accession>A0A544TN92</accession>
<evidence type="ECO:0000313" key="1">
    <source>
        <dbReference type="EMBL" id="TQR18884.1"/>
    </source>
</evidence>
<gene>
    <name evidence="1" type="ORF">FG383_00420</name>
</gene>
<dbReference type="EMBL" id="VDGG01000001">
    <property type="protein sequence ID" value="TQR18884.1"/>
    <property type="molecule type" value="Genomic_DNA"/>
</dbReference>
<dbReference type="Proteomes" id="UP000318937">
    <property type="component" value="Unassembled WGS sequence"/>
</dbReference>
<organism evidence="1 2">
    <name type="scientific">Psychrobacillus soli</name>
    <dbReference type="NCBI Taxonomy" id="1543965"/>
    <lineage>
        <taxon>Bacteria</taxon>
        <taxon>Bacillati</taxon>
        <taxon>Bacillota</taxon>
        <taxon>Bacilli</taxon>
        <taxon>Bacillales</taxon>
        <taxon>Bacillaceae</taxon>
        <taxon>Psychrobacillus</taxon>
    </lineage>
</organism>
<comment type="caution">
    <text evidence="1">The sequence shown here is derived from an EMBL/GenBank/DDBJ whole genome shotgun (WGS) entry which is preliminary data.</text>
</comment>
<dbReference type="Pfam" id="PF02583">
    <property type="entry name" value="Trns_repr_metal"/>
    <property type="match status" value="1"/>
</dbReference>
<reference evidence="1 2" key="1">
    <citation type="submission" date="2019-05" db="EMBL/GenBank/DDBJ databases">
        <title>Psychrobacillus vulpis sp. nov., a new species isolated from feces of a red fox that inhabits in The Tablas de Daimiel Natural Park, Albacete, Spain.</title>
        <authorList>
            <person name="Rodriguez M."/>
            <person name="Reina J.C."/>
            <person name="Bejar V."/>
            <person name="Llamas I."/>
        </authorList>
    </citation>
    <scope>NUCLEOTIDE SEQUENCE [LARGE SCALE GENOMIC DNA]</scope>
    <source>
        <strain evidence="1 2">NHI-2</strain>
    </source>
</reference>
<proteinExistence type="predicted"/>
<dbReference type="OrthoDB" id="9798732at2"/>
<dbReference type="PANTHER" id="PTHR33677">
    <property type="entry name" value="TRANSCRIPTIONAL REPRESSOR FRMR-RELATED"/>
    <property type="match status" value="1"/>
</dbReference>
<dbReference type="PANTHER" id="PTHR33677:SF5">
    <property type="entry name" value="TRANSCRIPTIONAL REPRESSOR FRMR"/>
    <property type="match status" value="1"/>
</dbReference>
<evidence type="ECO:0000313" key="2">
    <source>
        <dbReference type="Proteomes" id="UP000318937"/>
    </source>
</evidence>
<dbReference type="AlphaFoldDB" id="A0A544TN92"/>
<dbReference type="InterPro" id="IPR038390">
    <property type="entry name" value="Metal_Tscrpt_repr_sf"/>
</dbReference>
<name>A0A544TN92_9BACI</name>
<dbReference type="GO" id="GO:0003677">
    <property type="term" value="F:DNA binding"/>
    <property type="evidence" value="ECO:0007669"/>
    <property type="project" value="InterPro"/>
</dbReference>
<sequence length="97" mass="10878">MSKSVKEATYLNSYDDKVRNRVKRMEGQLRGILKMMDEGKDCKDVITQLSAVRSGVDRSIGLIVSQNLIECIQNANGDEEALNESVQEAVNLFVKSR</sequence>